<keyword evidence="5 9" id="KW-0812">Transmembrane</keyword>
<feature type="transmembrane region" description="Helical" evidence="9">
    <location>
        <begin position="105"/>
        <end position="122"/>
    </location>
</feature>
<dbReference type="PANTHER" id="PTHR48021">
    <property type="match status" value="1"/>
</dbReference>
<dbReference type="Gene3D" id="1.20.1250.20">
    <property type="entry name" value="MFS general substrate transporter like domains"/>
    <property type="match status" value="1"/>
</dbReference>
<evidence type="ECO:0000256" key="1">
    <source>
        <dbReference type="ARBA" id="ARBA00004651"/>
    </source>
</evidence>
<gene>
    <name evidence="11" type="primary">GTR5</name>
</gene>
<feature type="transmembrane region" description="Helical" evidence="9">
    <location>
        <begin position="338"/>
        <end position="358"/>
    </location>
</feature>
<proteinExistence type="evidence at transcript level"/>
<evidence type="ECO:0000259" key="10">
    <source>
        <dbReference type="PROSITE" id="PS50850"/>
    </source>
</evidence>
<dbReference type="Pfam" id="PF00083">
    <property type="entry name" value="Sugar_tr"/>
    <property type="match status" value="1"/>
</dbReference>
<feature type="transmembrane region" description="Helical" evidence="9">
    <location>
        <begin position="128"/>
        <end position="149"/>
    </location>
</feature>
<evidence type="ECO:0000256" key="5">
    <source>
        <dbReference type="ARBA" id="ARBA00022692"/>
    </source>
</evidence>
<dbReference type="FunFam" id="1.20.1250.20:FF:000218">
    <property type="entry name" value="facilitated trehalose transporter Tret1"/>
    <property type="match status" value="1"/>
</dbReference>
<dbReference type="InterPro" id="IPR005828">
    <property type="entry name" value="MFS_sugar_transport-like"/>
</dbReference>
<keyword evidence="6 9" id="KW-1133">Transmembrane helix</keyword>
<evidence type="ECO:0000256" key="3">
    <source>
        <dbReference type="ARBA" id="ARBA00022475"/>
    </source>
</evidence>
<feature type="transmembrane region" description="Helical" evidence="9">
    <location>
        <begin position="187"/>
        <end position="206"/>
    </location>
</feature>
<feature type="domain" description="Major facilitator superfamily (MFS) profile" evidence="10">
    <location>
        <begin position="27"/>
        <end position="462"/>
    </location>
</feature>
<dbReference type="PROSITE" id="PS50850">
    <property type="entry name" value="MFS"/>
    <property type="match status" value="1"/>
</dbReference>
<evidence type="ECO:0000256" key="6">
    <source>
        <dbReference type="ARBA" id="ARBA00022989"/>
    </source>
</evidence>
<organism evidence="11">
    <name type="scientific">Phyllotreta armoraciae</name>
    <dbReference type="NCBI Taxonomy" id="1553667"/>
    <lineage>
        <taxon>Eukaryota</taxon>
        <taxon>Metazoa</taxon>
        <taxon>Ecdysozoa</taxon>
        <taxon>Arthropoda</taxon>
        <taxon>Hexapoda</taxon>
        <taxon>Insecta</taxon>
        <taxon>Pterygota</taxon>
        <taxon>Neoptera</taxon>
        <taxon>Endopterygota</taxon>
        <taxon>Coleoptera</taxon>
        <taxon>Polyphaga</taxon>
        <taxon>Cucujiformia</taxon>
        <taxon>Chrysomeloidea</taxon>
        <taxon>Chrysomelidae</taxon>
        <taxon>Galerucinae</taxon>
        <taxon>Alticini</taxon>
        <taxon>Phyllotreta</taxon>
    </lineage>
</organism>
<name>A0A858Z6W2_9CUCU</name>
<accession>A0A858Z6W2</accession>
<feature type="transmembrane region" description="Helical" evidence="9">
    <location>
        <begin position="161"/>
        <end position="181"/>
    </location>
</feature>
<dbReference type="PROSITE" id="PS00216">
    <property type="entry name" value="SUGAR_TRANSPORT_1"/>
    <property type="match status" value="1"/>
</dbReference>
<dbReference type="PANTHER" id="PTHR48021:SF47">
    <property type="entry name" value="GH17672P"/>
    <property type="match status" value="1"/>
</dbReference>
<dbReference type="GO" id="GO:0022857">
    <property type="term" value="F:transmembrane transporter activity"/>
    <property type="evidence" value="ECO:0007669"/>
    <property type="project" value="InterPro"/>
</dbReference>
<dbReference type="AlphaFoldDB" id="A0A858Z6W2"/>
<dbReference type="InterPro" id="IPR005829">
    <property type="entry name" value="Sugar_transporter_CS"/>
</dbReference>
<dbReference type="InterPro" id="IPR020846">
    <property type="entry name" value="MFS_dom"/>
</dbReference>
<feature type="transmembrane region" description="Helical" evidence="9">
    <location>
        <begin position="269"/>
        <end position="297"/>
    </location>
</feature>
<reference evidence="11" key="1">
    <citation type="submission" date="2019-09" db="EMBL/GenBank/DDBJ databases">
        <title>MFS transporters aid in co-option of insect defense compounds from plants.</title>
        <authorList>
            <person name="Yang Z.-L."/>
            <person name="Nour-Eldin H.H."/>
            <person name="Haenniger S."/>
            <person name="Reichelt M."/>
            <person name="Crocoll C."/>
            <person name="Vogel H."/>
            <person name="Beran F."/>
        </authorList>
    </citation>
    <scope>NUCLEOTIDE SEQUENCE</scope>
</reference>
<feature type="transmembrane region" description="Helical" evidence="9">
    <location>
        <begin position="440"/>
        <end position="458"/>
    </location>
</feature>
<dbReference type="SUPFAM" id="SSF103473">
    <property type="entry name" value="MFS general substrate transporter"/>
    <property type="match status" value="1"/>
</dbReference>
<keyword evidence="4" id="KW-0762">Sugar transport</keyword>
<feature type="transmembrane region" description="Helical" evidence="9">
    <location>
        <begin position="26"/>
        <end position="50"/>
    </location>
</feature>
<sequence>MDNKKYENIQKEKTQSSSTSRKPDALFLYISVLTVQILSIASGASMVWTSPVLGKLYSNDTEVNPIGRPITTIEVSMLAGIPTFTNILGGFFLPKLSDIFGRKRYLLCSGLVMLLSGVGLAFSESVLLMIITRCIFGFPGAWIVICLYAAEVSEDHNRGKFGCYFGIFHQMGHLFGFVVGPFFSVKYFTLIITSPLLIFVVVFMLVPETPMYLLAIGRENDCKTALRKLRSNKEEEEIESALKKLKESQMKPKEEQGKITDLIKKRESILAVLLGLIPVLTKYCSGVTVLFTFLAPFLDQAGTSLSGDIMAIIIAVFKITFFILTSLFVDRFGRRKMLVISSTGTAIPLFLLGIYFYLQSIDSSLIAYLQWIPLTCLIFTVCCFGSGLGPIPLAVVSELPSADLRAVTSSLVHSIGSVVAFLLTFLYPLVSESLGNHWCMWWFSINCVVGAIVTYFFLPETKGKSFDEIQEILRNYAKK</sequence>
<evidence type="ECO:0000256" key="4">
    <source>
        <dbReference type="ARBA" id="ARBA00022597"/>
    </source>
</evidence>
<evidence type="ECO:0000256" key="9">
    <source>
        <dbReference type="SAM" id="Phobius"/>
    </source>
</evidence>
<protein>
    <submittedName>
        <fullName evidence="11">Glucosinolate transporter</fullName>
    </submittedName>
</protein>
<dbReference type="InterPro" id="IPR036259">
    <property type="entry name" value="MFS_trans_sf"/>
</dbReference>
<evidence type="ECO:0000256" key="2">
    <source>
        <dbReference type="ARBA" id="ARBA00022448"/>
    </source>
</evidence>
<dbReference type="GO" id="GO:0005886">
    <property type="term" value="C:plasma membrane"/>
    <property type="evidence" value="ECO:0007669"/>
    <property type="project" value="UniProtKB-SubCell"/>
</dbReference>
<feature type="coiled-coil region" evidence="8">
    <location>
        <begin position="219"/>
        <end position="251"/>
    </location>
</feature>
<feature type="transmembrane region" description="Helical" evidence="9">
    <location>
        <begin position="370"/>
        <end position="395"/>
    </location>
</feature>
<keyword evidence="2" id="KW-0813">Transport</keyword>
<keyword evidence="7 9" id="KW-0472">Membrane</keyword>
<dbReference type="InterPro" id="IPR050549">
    <property type="entry name" value="MFS_Trehalose_Transporter"/>
</dbReference>
<dbReference type="EMBL" id="MN433064">
    <property type="protein sequence ID" value="QJX15774.1"/>
    <property type="molecule type" value="mRNA"/>
</dbReference>
<feature type="transmembrane region" description="Helical" evidence="9">
    <location>
        <begin position="407"/>
        <end position="428"/>
    </location>
</feature>
<feature type="transmembrane region" description="Helical" evidence="9">
    <location>
        <begin position="309"/>
        <end position="329"/>
    </location>
</feature>
<evidence type="ECO:0000313" key="11">
    <source>
        <dbReference type="EMBL" id="QJX15774.1"/>
    </source>
</evidence>
<keyword evidence="8" id="KW-0175">Coiled coil</keyword>
<evidence type="ECO:0000256" key="7">
    <source>
        <dbReference type="ARBA" id="ARBA00023136"/>
    </source>
</evidence>
<evidence type="ECO:0000256" key="8">
    <source>
        <dbReference type="SAM" id="Coils"/>
    </source>
</evidence>
<feature type="transmembrane region" description="Helical" evidence="9">
    <location>
        <begin position="70"/>
        <end position="93"/>
    </location>
</feature>
<keyword evidence="3" id="KW-1003">Cell membrane</keyword>
<comment type="subcellular location">
    <subcellularLocation>
        <location evidence="1">Cell membrane</location>
        <topology evidence="1">Multi-pass membrane protein</topology>
    </subcellularLocation>
</comment>